<gene>
    <name evidence="2" type="ORF">NL394_10345</name>
</gene>
<dbReference type="PANTHER" id="PTHR38011">
    <property type="entry name" value="DIHYDROFOLATE REDUCTASE FAMILY PROTEIN (AFU_ORTHOLOGUE AFUA_8G06820)"/>
    <property type="match status" value="1"/>
</dbReference>
<name>A0AAX3EPF1_PAEUR</name>
<reference evidence="2" key="1">
    <citation type="submission" date="2022-07" db="EMBL/GenBank/DDBJ databases">
        <authorList>
            <person name="Wu T."/>
        </authorList>
    </citation>
    <scope>NUCLEOTIDE SEQUENCE</scope>
    <source>
        <strain evidence="2">SD-1</strain>
    </source>
</reference>
<protein>
    <submittedName>
        <fullName evidence="2">Dihydrofolate reductase family protein</fullName>
    </submittedName>
</protein>
<dbReference type="PANTHER" id="PTHR38011:SF11">
    <property type="entry name" value="2,5-DIAMINO-6-RIBOSYLAMINO-4(3H)-PYRIMIDINONE 5'-PHOSPHATE REDUCTASE"/>
    <property type="match status" value="1"/>
</dbReference>
<accession>A0AAX3EPF1</accession>
<keyword evidence="3" id="KW-1185">Reference proteome</keyword>
<sequence>MSIFQYYVASTIDGFIASPDDDLGWLLQFDKVEGVSGSYESFFSGVGCIAMGGDTYRWLMAHEAGKWPYPNIPCWVFTHHEYSAPAGADVTFVRGDVREFAPDLLADAGDKNVWLVGGGDLVAQFANAGLLDEMIVTIIPVVLGAGKRLLPLNGPTAPLELVSSKILGGAAAELHYRMPEKRMPEKRG</sequence>
<evidence type="ECO:0000259" key="1">
    <source>
        <dbReference type="Pfam" id="PF01872"/>
    </source>
</evidence>
<proteinExistence type="predicted"/>
<dbReference type="InterPro" id="IPR002734">
    <property type="entry name" value="RibDG_C"/>
</dbReference>
<dbReference type="InterPro" id="IPR024072">
    <property type="entry name" value="DHFR-like_dom_sf"/>
</dbReference>
<dbReference type="SUPFAM" id="SSF53597">
    <property type="entry name" value="Dihydrofolate reductase-like"/>
    <property type="match status" value="1"/>
</dbReference>
<dbReference type="EMBL" id="CP101185">
    <property type="protein sequence ID" value="UYV99568.1"/>
    <property type="molecule type" value="Genomic_DNA"/>
</dbReference>
<feature type="domain" description="Bacterial bifunctional deaminase-reductase C-terminal" evidence="1">
    <location>
        <begin position="105"/>
        <end position="165"/>
    </location>
</feature>
<dbReference type="AlphaFoldDB" id="A0AAX3EPF1"/>
<dbReference type="Pfam" id="PF01872">
    <property type="entry name" value="RibD_C"/>
    <property type="match status" value="1"/>
</dbReference>
<dbReference type="InterPro" id="IPR050765">
    <property type="entry name" value="Riboflavin_Biosynth_HTPR"/>
</dbReference>
<evidence type="ECO:0000313" key="2">
    <source>
        <dbReference type="EMBL" id="UYV99568.1"/>
    </source>
</evidence>
<dbReference type="GO" id="GO:0009231">
    <property type="term" value="P:riboflavin biosynthetic process"/>
    <property type="evidence" value="ECO:0007669"/>
    <property type="project" value="InterPro"/>
</dbReference>
<dbReference type="GO" id="GO:0008703">
    <property type="term" value="F:5-amino-6-(5-phosphoribosylamino)uracil reductase activity"/>
    <property type="evidence" value="ECO:0007669"/>
    <property type="project" value="InterPro"/>
</dbReference>
<dbReference type="Gene3D" id="3.40.430.10">
    <property type="entry name" value="Dihydrofolate Reductase, subunit A"/>
    <property type="match status" value="1"/>
</dbReference>
<dbReference type="Proteomes" id="UP001163293">
    <property type="component" value="Chromosome"/>
</dbReference>
<dbReference type="RefSeq" id="WP_069694386.1">
    <property type="nucleotide sequence ID" value="NZ_CP043010.1"/>
</dbReference>
<organism evidence="2 3">
    <name type="scientific">Paenarthrobacter ureafaciens</name>
    <dbReference type="NCBI Taxonomy" id="37931"/>
    <lineage>
        <taxon>Bacteria</taxon>
        <taxon>Bacillati</taxon>
        <taxon>Actinomycetota</taxon>
        <taxon>Actinomycetes</taxon>
        <taxon>Micrococcales</taxon>
        <taxon>Micrococcaceae</taxon>
        <taxon>Paenarthrobacter</taxon>
    </lineage>
</organism>
<evidence type="ECO:0000313" key="3">
    <source>
        <dbReference type="Proteomes" id="UP001163293"/>
    </source>
</evidence>